<evidence type="ECO:0000256" key="1">
    <source>
        <dbReference type="ARBA" id="ARBA00004571"/>
    </source>
</evidence>
<dbReference type="SUPFAM" id="SSF56935">
    <property type="entry name" value="Porins"/>
    <property type="match status" value="1"/>
</dbReference>
<feature type="domain" description="TonB-dependent receptor plug" evidence="11">
    <location>
        <begin position="162"/>
        <end position="266"/>
    </location>
</feature>
<evidence type="ECO:0000256" key="2">
    <source>
        <dbReference type="ARBA" id="ARBA00022448"/>
    </source>
</evidence>
<dbReference type="RefSeq" id="WP_310034171.1">
    <property type="nucleotide sequence ID" value="NZ_JAVDRL010000012.1"/>
</dbReference>
<evidence type="ECO:0000256" key="3">
    <source>
        <dbReference type="ARBA" id="ARBA00022452"/>
    </source>
</evidence>
<dbReference type="PANTHER" id="PTHR30069">
    <property type="entry name" value="TONB-DEPENDENT OUTER MEMBRANE RECEPTOR"/>
    <property type="match status" value="1"/>
</dbReference>
<dbReference type="Pfam" id="PF13620">
    <property type="entry name" value="CarboxypepD_reg"/>
    <property type="match status" value="1"/>
</dbReference>
<dbReference type="SUPFAM" id="SSF49464">
    <property type="entry name" value="Carboxypeptidase regulatory domain-like"/>
    <property type="match status" value="1"/>
</dbReference>
<dbReference type="InterPro" id="IPR012910">
    <property type="entry name" value="Plug_dom"/>
</dbReference>
<dbReference type="Pfam" id="PF07715">
    <property type="entry name" value="Plug"/>
    <property type="match status" value="1"/>
</dbReference>
<accession>A0ABU1N4X5</accession>
<dbReference type="PANTHER" id="PTHR30069:SF46">
    <property type="entry name" value="OAR PROTEIN"/>
    <property type="match status" value="1"/>
</dbReference>
<evidence type="ECO:0000256" key="6">
    <source>
        <dbReference type="ARBA" id="ARBA00023136"/>
    </source>
</evidence>
<comment type="similarity">
    <text evidence="8 9">Belongs to the TonB-dependent receptor family.</text>
</comment>
<keyword evidence="13" id="KW-1185">Reference proteome</keyword>
<feature type="domain" description="TonB-dependent receptor-like beta-barrel" evidence="10">
    <location>
        <begin position="368"/>
        <end position="660"/>
    </location>
</feature>
<dbReference type="Gene3D" id="2.40.170.20">
    <property type="entry name" value="TonB-dependent receptor, beta-barrel domain"/>
    <property type="match status" value="1"/>
</dbReference>
<evidence type="ECO:0000256" key="8">
    <source>
        <dbReference type="PROSITE-ProRule" id="PRU01360"/>
    </source>
</evidence>
<evidence type="ECO:0000313" key="13">
    <source>
        <dbReference type="Proteomes" id="UP001262754"/>
    </source>
</evidence>
<sequence length="1068" mass="114785">MKMISTKGGARARLLTSTLLAGLATVAAPLALTAVATAIPTLASAQDYSSGSLIGTVKDSAGVTVPDATVTVKSLDQGFTRSVTTDGNGQFRVPLIPIGGYSVSIAKEGYQPTSDGNVRVALGGSTAYSFTLTEVGGSVSEVVVTATANPQLDFAATTKGLTVDMETLTKQAPIGRSLTAVVQLAPGVVVGSSARVGTAPNAANFAGQPSVGGGSVAENAFYINGLNITNFDNYIGAAEVPFDFYKSIEVKTGGYPAEFGRATGGVINAVTKSGSNDFKVAVHGNFELDGLHEDSPDTYIIANHQGKRTRKSGTFEVSGPIIKDHLFFYVLNQQRDDSDATAFKTTGQYAVDKSNDPFWGAKLDAYITDRQRVELTYFDTQKTIDRTAYAYNAGTDTIGAQLPSTVYRQGGVNYVARYTGTFTDWFTLSAAYGRNRDSNSVLPGNTVDPLVQEDYTTGSLNTISAQKQGTIETRKTLREFYRVDGDFYFNLLGDHHVRVGYDHEKTTLNHASIDTGPGGNGIAYIYHQGSANDTFEVPTGVNYVEISTNRFGGAPVHGVNEAWYLQDAWDLTPNLSLQLGIRHDNFTLDNLLGEQVLNLKDNWGPRFGVTWDPVGEGKDKVSASFGRYYIPPASNLSYRGADLGYSTFFYAPGYVVGSGNTAANFTQAGNNVPTALGAQITTTTNPGLPAGTLVGCPTQNIIAGTAGVPGCTVSFGLGVAEPAYSKAAVGIKASQEDEYAIGYERQINDLWKGGVNLTYRKLNRISEDTTLDPFVVNWCNRNTTGATLAACTLVYNNSWQYIVFNPGEDLTINLRQPNPLIHDAATIAALASLPKTLTFTKSELNFPKPKREYIALEFTFERAFDGKWGLKGSYTLSESKGNYEGTVLSDNNQADAGSTVLYDFVGLTDYQYGLLPNHHAHQFKAFGSYAVTENLMFGMNAAVISPKHQGCLGVHPTDGPSAGYGSASRWCTDFATGQKRPVPRGSALETDWVTKVDLSVRYTVPDKILPLGGNLVLRADIFNLFNQDGVTSFEERGETNTGGRRSQYGLPIAYQDPRYVRFGFDLDF</sequence>
<dbReference type="Pfam" id="PF00593">
    <property type="entry name" value="TonB_dep_Rec_b-barrel"/>
    <property type="match status" value="1"/>
</dbReference>
<keyword evidence="5 9" id="KW-0798">TonB box</keyword>
<evidence type="ECO:0000313" key="12">
    <source>
        <dbReference type="EMBL" id="MDR6533317.1"/>
    </source>
</evidence>
<dbReference type="InterPro" id="IPR039426">
    <property type="entry name" value="TonB-dep_rcpt-like"/>
</dbReference>
<keyword evidence="3 8" id="KW-1134">Transmembrane beta strand</keyword>
<protein>
    <submittedName>
        <fullName evidence="12">Outer membrane receptor protein involved in Fe transport</fullName>
    </submittedName>
</protein>
<proteinExistence type="inferred from homology"/>
<keyword evidence="2 8" id="KW-0813">Transport</keyword>
<evidence type="ECO:0000256" key="5">
    <source>
        <dbReference type="ARBA" id="ARBA00023077"/>
    </source>
</evidence>
<keyword evidence="4 8" id="KW-0812">Transmembrane</keyword>
<dbReference type="InterPro" id="IPR036942">
    <property type="entry name" value="Beta-barrel_TonB_sf"/>
</dbReference>
<name>A0ABU1N4X5_9CAUL</name>
<evidence type="ECO:0000256" key="7">
    <source>
        <dbReference type="ARBA" id="ARBA00023237"/>
    </source>
</evidence>
<dbReference type="Gene3D" id="2.170.130.10">
    <property type="entry name" value="TonB-dependent receptor, plug domain"/>
    <property type="match status" value="1"/>
</dbReference>
<keyword evidence="7 8" id="KW-0998">Cell outer membrane</keyword>
<evidence type="ECO:0000256" key="9">
    <source>
        <dbReference type="RuleBase" id="RU003357"/>
    </source>
</evidence>
<dbReference type="InterPro" id="IPR037066">
    <property type="entry name" value="Plug_dom_sf"/>
</dbReference>
<evidence type="ECO:0000259" key="11">
    <source>
        <dbReference type="Pfam" id="PF07715"/>
    </source>
</evidence>
<keyword evidence="6 8" id="KW-0472">Membrane</keyword>
<evidence type="ECO:0000256" key="4">
    <source>
        <dbReference type="ARBA" id="ARBA00022692"/>
    </source>
</evidence>
<keyword evidence="12" id="KW-0675">Receptor</keyword>
<dbReference type="Gene3D" id="2.60.40.1120">
    <property type="entry name" value="Carboxypeptidase-like, regulatory domain"/>
    <property type="match status" value="1"/>
</dbReference>
<dbReference type="Proteomes" id="UP001262754">
    <property type="component" value="Unassembled WGS sequence"/>
</dbReference>
<evidence type="ECO:0000259" key="10">
    <source>
        <dbReference type="Pfam" id="PF00593"/>
    </source>
</evidence>
<dbReference type="EMBL" id="JAVDRL010000012">
    <property type="protein sequence ID" value="MDR6533317.1"/>
    <property type="molecule type" value="Genomic_DNA"/>
</dbReference>
<reference evidence="12 13" key="1">
    <citation type="submission" date="2023-07" db="EMBL/GenBank/DDBJ databases">
        <title>Sorghum-associated microbial communities from plants grown in Nebraska, USA.</title>
        <authorList>
            <person name="Schachtman D."/>
        </authorList>
    </citation>
    <scope>NUCLEOTIDE SEQUENCE [LARGE SCALE GENOMIC DNA]</scope>
    <source>
        <strain evidence="12 13">DS2154</strain>
    </source>
</reference>
<dbReference type="PROSITE" id="PS52016">
    <property type="entry name" value="TONB_DEPENDENT_REC_3"/>
    <property type="match status" value="1"/>
</dbReference>
<gene>
    <name evidence="12" type="ORF">J2800_004079</name>
</gene>
<comment type="subcellular location">
    <subcellularLocation>
        <location evidence="1 8">Cell outer membrane</location>
        <topology evidence="1 8">Multi-pass membrane protein</topology>
    </subcellularLocation>
</comment>
<organism evidence="12 13">
    <name type="scientific">Caulobacter rhizosphaerae</name>
    <dbReference type="NCBI Taxonomy" id="2010972"/>
    <lineage>
        <taxon>Bacteria</taxon>
        <taxon>Pseudomonadati</taxon>
        <taxon>Pseudomonadota</taxon>
        <taxon>Alphaproteobacteria</taxon>
        <taxon>Caulobacterales</taxon>
        <taxon>Caulobacteraceae</taxon>
        <taxon>Caulobacter</taxon>
    </lineage>
</organism>
<dbReference type="InterPro" id="IPR008969">
    <property type="entry name" value="CarboxyPept-like_regulatory"/>
</dbReference>
<dbReference type="InterPro" id="IPR000531">
    <property type="entry name" value="Beta-barrel_TonB"/>
</dbReference>
<comment type="caution">
    <text evidence="12">The sequence shown here is derived from an EMBL/GenBank/DDBJ whole genome shotgun (WGS) entry which is preliminary data.</text>
</comment>